<reference evidence="3" key="1">
    <citation type="submission" date="2015-01" db="EMBL/GenBank/DDBJ databases">
        <authorList>
            <person name="Aksoy S."/>
            <person name="Warren W."/>
            <person name="Wilson R.K."/>
        </authorList>
    </citation>
    <scope>NUCLEOTIDE SEQUENCE [LARGE SCALE GENOMIC DNA]</scope>
    <source>
        <strain evidence="3">IAEA</strain>
    </source>
</reference>
<protein>
    <submittedName>
        <fullName evidence="2">Uncharacterized protein</fullName>
    </submittedName>
</protein>
<keyword evidence="3" id="KW-1185">Reference proteome</keyword>
<dbReference type="Proteomes" id="UP000092460">
    <property type="component" value="Unassembled WGS sequence"/>
</dbReference>
<keyword evidence="1" id="KW-0812">Transmembrane</keyword>
<dbReference type="AlphaFoldDB" id="A0A1B0BG49"/>
<feature type="transmembrane region" description="Helical" evidence="1">
    <location>
        <begin position="6"/>
        <end position="26"/>
    </location>
</feature>
<evidence type="ECO:0000313" key="2">
    <source>
        <dbReference type="EnsemblMetazoa" id="GPPI028939-PA"/>
    </source>
</evidence>
<accession>A0A1B0BG49</accession>
<name>A0A1B0BG49_9MUSC</name>
<proteinExistence type="predicted"/>
<dbReference type="EnsemblMetazoa" id="GPPI028939-RA">
    <property type="protein sequence ID" value="GPPI028939-PA"/>
    <property type="gene ID" value="GPPI028939"/>
</dbReference>
<keyword evidence="1" id="KW-0472">Membrane</keyword>
<evidence type="ECO:0000256" key="1">
    <source>
        <dbReference type="SAM" id="Phobius"/>
    </source>
</evidence>
<evidence type="ECO:0000313" key="3">
    <source>
        <dbReference type="Proteomes" id="UP000092460"/>
    </source>
</evidence>
<reference evidence="2" key="2">
    <citation type="submission" date="2020-05" db="UniProtKB">
        <authorList>
            <consortium name="EnsemblMetazoa"/>
        </authorList>
    </citation>
    <scope>IDENTIFICATION</scope>
    <source>
        <strain evidence="2">IAEA</strain>
    </source>
</reference>
<keyword evidence="1" id="KW-1133">Transmembrane helix</keyword>
<sequence>MLDARISVVIVNVTLVTVILQVHFTWSQGWFANFQNSPEFRCTGKIFVFEKITRFIQVPLLHKAMQANGEEEEDIAVQEITLHWKFLVSFISMFFNDTLK</sequence>
<dbReference type="EMBL" id="JXJN01013745">
    <property type="status" value="NOT_ANNOTATED_CDS"/>
    <property type="molecule type" value="Genomic_DNA"/>
</dbReference>
<organism evidence="2 3">
    <name type="scientific">Glossina palpalis gambiensis</name>
    <dbReference type="NCBI Taxonomy" id="67801"/>
    <lineage>
        <taxon>Eukaryota</taxon>
        <taxon>Metazoa</taxon>
        <taxon>Ecdysozoa</taxon>
        <taxon>Arthropoda</taxon>
        <taxon>Hexapoda</taxon>
        <taxon>Insecta</taxon>
        <taxon>Pterygota</taxon>
        <taxon>Neoptera</taxon>
        <taxon>Endopterygota</taxon>
        <taxon>Diptera</taxon>
        <taxon>Brachycera</taxon>
        <taxon>Muscomorpha</taxon>
        <taxon>Hippoboscoidea</taxon>
        <taxon>Glossinidae</taxon>
        <taxon>Glossina</taxon>
    </lineage>
</organism>
<dbReference type="VEuPathDB" id="VectorBase:GPPI028939"/>